<gene>
    <name evidence="8" type="ORF">PGLA1383_LOCUS22882</name>
</gene>
<evidence type="ECO:0000256" key="6">
    <source>
        <dbReference type="SAM" id="Phobius"/>
    </source>
</evidence>
<feature type="region of interest" description="Disordered" evidence="5">
    <location>
        <begin position="306"/>
        <end position="369"/>
    </location>
</feature>
<keyword evidence="9" id="KW-1185">Reference proteome</keyword>
<dbReference type="PANTHER" id="PTHR10877">
    <property type="entry name" value="POLYCYSTIN FAMILY MEMBER"/>
    <property type="match status" value="1"/>
</dbReference>
<evidence type="ECO:0000259" key="7">
    <source>
        <dbReference type="PROSITE" id="PS50105"/>
    </source>
</evidence>
<dbReference type="PANTHER" id="PTHR10877:SF183">
    <property type="entry name" value="AT14535P-RELATED"/>
    <property type="match status" value="1"/>
</dbReference>
<feature type="region of interest" description="Disordered" evidence="5">
    <location>
        <begin position="37"/>
        <end position="75"/>
    </location>
</feature>
<keyword evidence="4 6" id="KW-0472">Membrane</keyword>
<comment type="caution">
    <text evidence="8">The sequence shown here is derived from an EMBL/GenBank/DDBJ whole genome shotgun (WGS) entry which is preliminary data.</text>
</comment>
<keyword evidence="3 6" id="KW-1133">Transmembrane helix</keyword>
<feature type="transmembrane region" description="Helical" evidence="6">
    <location>
        <begin position="1085"/>
        <end position="1104"/>
    </location>
</feature>
<dbReference type="OrthoDB" id="536979at2759"/>
<dbReference type="Proteomes" id="UP000654075">
    <property type="component" value="Unassembled WGS sequence"/>
</dbReference>
<dbReference type="Gene3D" id="1.10.287.70">
    <property type="match status" value="1"/>
</dbReference>
<evidence type="ECO:0000256" key="2">
    <source>
        <dbReference type="ARBA" id="ARBA00022692"/>
    </source>
</evidence>
<evidence type="ECO:0000256" key="3">
    <source>
        <dbReference type="ARBA" id="ARBA00022989"/>
    </source>
</evidence>
<dbReference type="InterPro" id="IPR013122">
    <property type="entry name" value="PKD1_2_channel"/>
</dbReference>
<feature type="non-terminal residue" evidence="8">
    <location>
        <position position="1431"/>
    </location>
</feature>
<reference evidence="8" key="1">
    <citation type="submission" date="2021-02" db="EMBL/GenBank/DDBJ databases">
        <authorList>
            <person name="Dougan E. K."/>
            <person name="Rhodes N."/>
            <person name="Thang M."/>
            <person name="Chan C."/>
        </authorList>
    </citation>
    <scope>NUCLEOTIDE SEQUENCE</scope>
</reference>
<dbReference type="InterPro" id="IPR025924">
    <property type="entry name" value="YHYH_dom"/>
</dbReference>
<evidence type="ECO:0000256" key="1">
    <source>
        <dbReference type="ARBA" id="ARBA00004141"/>
    </source>
</evidence>
<evidence type="ECO:0000256" key="4">
    <source>
        <dbReference type="ARBA" id="ARBA00023136"/>
    </source>
</evidence>
<dbReference type="Pfam" id="PF14240">
    <property type="entry name" value="YHYH"/>
    <property type="match status" value="1"/>
</dbReference>
<feature type="compositionally biased region" description="Low complexity" evidence="5">
    <location>
        <begin position="37"/>
        <end position="60"/>
    </location>
</feature>
<feature type="domain" description="SAM" evidence="7">
    <location>
        <begin position="1374"/>
        <end position="1431"/>
    </location>
</feature>
<dbReference type="GO" id="GO:0016020">
    <property type="term" value="C:membrane"/>
    <property type="evidence" value="ECO:0007669"/>
    <property type="project" value="UniProtKB-SubCell"/>
</dbReference>
<feature type="transmembrane region" description="Helical" evidence="6">
    <location>
        <begin position="1045"/>
        <end position="1064"/>
    </location>
</feature>
<feature type="transmembrane region" description="Helical" evidence="6">
    <location>
        <begin position="195"/>
        <end position="215"/>
    </location>
</feature>
<evidence type="ECO:0000313" key="8">
    <source>
        <dbReference type="EMBL" id="CAE8604735.1"/>
    </source>
</evidence>
<dbReference type="Gene3D" id="1.10.150.50">
    <property type="entry name" value="Transcription Factor, Ets-1"/>
    <property type="match status" value="1"/>
</dbReference>
<organism evidence="8 9">
    <name type="scientific">Polarella glacialis</name>
    <name type="common">Dinoflagellate</name>
    <dbReference type="NCBI Taxonomy" id="89957"/>
    <lineage>
        <taxon>Eukaryota</taxon>
        <taxon>Sar</taxon>
        <taxon>Alveolata</taxon>
        <taxon>Dinophyceae</taxon>
        <taxon>Suessiales</taxon>
        <taxon>Suessiaceae</taxon>
        <taxon>Polarella</taxon>
    </lineage>
</organism>
<evidence type="ECO:0000313" key="9">
    <source>
        <dbReference type="Proteomes" id="UP000654075"/>
    </source>
</evidence>
<dbReference type="InterPro" id="IPR051223">
    <property type="entry name" value="Polycystin"/>
</dbReference>
<feature type="region of interest" description="Disordered" evidence="5">
    <location>
        <begin position="105"/>
        <end position="139"/>
    </location>
</feature>
<feature type="compositionally biased region" description="Low complexity" evidence="5">
    <location>
        <begin position="107"/>
        <end position="119"/>
    </location>
</feature>
<comment type="subcellular location">
    <subcellularLocation>
        <location evidence="1">Membrane</location>
        <topology evidence="1">Multi-pass membrane protein</topology>
    </subcellularLocation>
</comment>
<dbReference type="Pfam" id="PF08016">
    <property type="entry name" value="PKD_channel"/>
    <property type="match status" value="1"/>
</dbReference>
<name>A0A813EUA1_POLGL</name>
<feature type="transmembrane region" description="Helical" evidence="6">
    <location>
        <begin position="1143"/>
        <end position="1169"/>
    </location>
</feature>
<sequence length="1431" mass="156935">MAPAAACFACGPHQGDCGRLPPTPTSMARGGLEALRSAYRSSASQSGGSSHTWSGGTQTWKSAEGREGDFGAAPAASPTHLCLQISSERQSSLPARWRPTQICPEVSDGSAAHHAASDSQLLRVPKSRPVHREPSSFSLSLQSPIGRRWSFKELRSALSKESEGPSPRASPETVLVSDGLNRQILYNRVKLEVNMALMLPRVLLFVLCFMLFVIVQQVEHDPVVFGDINLRLRGHLGIDDNLFSVTQTPDMLHYLKSFIDQMDELDPLSLYHWCAKNDTQDLPVNRIRCSRDASTQPGANFDRHYHLEEDADQESGNRRLGAFGRRKRRVPKQSPDNNNNKKNNNSKNKNNNNNNNHNNNSPNSSPKKRELVLELALPSAASQLALAAAHRQRQETGTSQKQTELGKKAVHFEVPGGVVGLAVNGVLLLGQHFHGGAAAPTSWHFDDCGGHGDEEGWYHYHFPPTCLLASRQLAGPSQHDWWTREDPLSFWPASASPSPVLGYALDGVPIMGPYGPDGRLMQSSSLDECHGKVVEMQDGRQEYRYFWTAMAPFLPTCFWGRPADFSMNSTRHAALRPCRQQGEAAVMLGPGKSPPAATSWVLRASGCPDHHFFRGDVKVLSAVSKVDLALSGIGASSMRRLAGQSGNCSGGNCTASGGDGNRSGGNCTARSSSCAGGGHCTARSSSCCAGNYSNSSSSCSATGTSSKCSGCHSRCGAGTSSNCSGGHSCRGAGGCSANASGAKAASSSSVVDIFNPCAGAFSTEPEQPPEYYNRYRPFSMVMAHLGEPLICQVRRKPKECDSDFARDYNRQQSNPLYFPPMNAPKNGSILRCKSAEYDDSEHLGYRPTIRGGLPKYCVLLSEQTLASMKEFEWIDDMTEHVSVCSLVFTPDVATLTVVDLSFDFSPTGRIRSQFSSTTHASLKDSPRYNLWQVLSFAFLALAGFRLTLLSWCLWEKDSDTIDASERSTLRMDTVLTVLWLCFGAQSLVRRHFASSVLGSIMPLLNSFLGVSDTSNQEQVNQTINAYFGTLVDIRNCVGTEEMFKAGAYALIIMSLVRLIAYMSVHPRIDVVSRTLITAADDIFHFFIVFATLFCTLAWLAHWSFGPSKSAFATFQISLNTCFQMLVGEFPFGDDWTESWHQKIWYCCYTFLVFFVSVNIMLAIIVEAFLKVKATNDTNTSEANALIDLGALFARHALGISYDWPSNKHLLRHLKVTLMLKNDVTPEELAASRFAGFQNRNQASKLLAFYYKLMGNAILGDRGQEIRRSQMGKREQGLFVMHLLQAGKSDVNGIIRSVMAVQRAWRRFKAHKSRRIQNASKVAVQQARTASFGLAAESPESPATKLESRRLARCFGSGESWKVDSEETKHRAAAWTAEQVRQWLVEDPTGPALPRELGEKLLQEEVDGATLLSLTELDLQLVMVGSATLGKR</sequence>
<protein>
    <recommendedName>
        <fullName evidence="7">SAM domain-containing protein</fullName>
    </recommendedName>
</protein>
<proteinExistence type="predicted"/>
<keyword evidence="2 6" id="KW-0812">Transmembrane</keyword>
<dbReference type="SUPFAM" id="SSF47769">
    <property type="entry name" value="SAM/Pointed domain"/>
    <property type="match status" value="1"/>
</dbReference>
<dbReference type="PROSITE" id="PS50105">
    <property type="entry name" value="SAM_DOMAIN"/>
    <property type="match status" value="1"/>
</dbReference>
<dbReference type="InterPro" id="IPR001660">
    <property type="entry name" value="SAM"/>
</dbReference>
<dbReference type="EMBL" id="CAJNNV010016870">
    <property type="protein sequence ID" value="CAE8604735.1"/>
    <property type="molecule type" value="Genomic_DNA"/>
</dbReference>
<evidence type="ECO:0000256" key="5">
    <source>
        <dbReference type="SAM" id="MobiDB-lite"/>
    </source>
</evidence>
<dbReference type="InterPro" id="IPR013761">
    <property type="entry name" value="SAM/pointed_sf"/>
</dbReference>
<feature type="compositionally biased region" description="Low complexity" evidence="5">
    <location>
        <begin position="337"/>
        <end position="365"/>
    </location>
</feature>
<accession>A0A813EUA1</accession>